<dbReference type="EMBL" id="PGFE01000001">
    <property type="protein sequence ID" value="PJJ76890.1"/>
    <property type="molecule type" value="Genomic_DNA"/>
</dbReference>
<dbReference type="RefSeq" id="WP_157802438.1">
    <property type="nucleotide sequence ID" value="NZ_BOOX01000009.1"/>
</dbReference>
<comment type="caution">
    <text evidence="1">The sequence shown here is derived from an EMBL/GenBank/DDBJ whole genome shotgun (WGS) entry which is preliminary data.</text>
</comment>
<name>A0A2M9CYB4_9CELL</name>
<dbReference type="AlphaFoldDB" id="A0A2M9CYB4"/>
<accession>A0A2M9CYB4</accession>
<reference evidence="1 2" key="1">
    <citation type="submission" date="2017-11" db="EMBL/GenBank/DDBJ databases">
        <title>Genomic Encyclopedia of Archaeal and Bacterial Type Strains, Phase II (KMG-II): From Individual Species to Whole Genera.</title>
        <authorList>
            <person name="Goeker M."/>
        </authorList>
    </citation>
    <scope>NUCLEOTIDE SEQUENCE [LARGE SCALE GENOMIC DNA]</scope>
    <source>
        <strain evidence="1 2">DSM 25478</strain>
    </source>
</reference>
<proteinExistence type="predicted"/>
<evidence type="ECO:0000313" key="2">
    <source>
        <dbReference type="Proteomes" id="UP000231693"/>
    </source>
</evidence>
<sequence>MPTTPVPDGWKGGFSTSDPAFEYPDPDLSSLRLLDNMANIDRLTRQQAVLWPEFSWQTVRGDEASRCFQMFAPDISRLGYDDAGRVWSIICPQQGTCSPTVGALNVEVSVTGQRGWVDEPSRARAADLTVEGKVWFSPSATASPLVAVLWRLFADNGLPFPASKEHAIRVSTHRVGVPDDAAFSLRDGLSPDFTNPTFALHDVEAWAVGNLSVQIGAVRPSGDAVVDEFNALVIDAFNLWTGNLLREGNVLTWNVWFNQPELVCVKEWKDHAERWRRSIDADHGSPDGDGTPARYFNGRPFAADVAAEAAEREAIVRFLDRHLALGRD</sequence>
<dbReference type="Proteomes" id="UP000231693">
    <property type="component" value="Unassembled WGS sequence"/>
</dbReference>
<evidence type="ECO:0000313" key="1">
    <source>
        <dbReference type="EMBL" id="PJJ76890.1"/>
    </source>
</evidence>
<dbReference type="OrthoDB" id="1184601at2"/>
<organism evidence="1 2">
    <name type="scientific">Sediminihabitans luteus</name>
    <dbReference type="NCBI Taxonomy" id="1138585"/>
    <lineage>
        <taxon>Bacteria</taxon>
        <taxon>Bacillati</taxon>
        <taxon>Actinomycetota</taxon>
        <taxon>Actinomycetes</taxon>
        <taxon>Micrococcales</taxon>
        <taxon>Cellulomonadaceae</taxon>
        <taxon>Sediminihabitans</taxon>
    </lineage>
</organism>
<keyword evidence="2" id="KW-1185">Reference proteome</keyword>
<protein>
    <submittedName>
        <fullName evidence="1">Uncharacterized protein</fullName>
    </submittedName>
</protein>
<gene>
    <name evidence="1" type="ORF">CLV28_0101</name>
</gene>